<evidence type="ECO:0000256" key="3">
    <source>
        <dbReference type="ARBA" id="ARBA00022964"/>
    </source>
</evidence>
<dbReference type="SUPFAM" id="SSF51197">
    <property type="entry name" value="Clavaminate synthase-like"/>
    <property type="match status" value="1"/>
</dbReference>
<evidence type="ECO:0000256" key="1">
    <source>
        <dbReference type="ARBA" id="ARBA00005896"/>
    </source>
</evidence>
<dbReference type="RefSeq" id="WP_345251903.1">
    <property type="nucleotide sequence ID" value="NZ_BAABFO010000029.1"/>
</dbReference>
<keyword evidence="2" id="KW-0479">Metal-binding</keyword>
<keyword evidence="5" id="KW-0408">Iron</keyword>
<name>A0ABP8HMQ6_9BURK</name>
<protein>
    <submittedName>
        <fullName evidence="7">TauD/TfdA family dioxygenase</fullName>
    </submittedName>
</protein>
<dbReference type="Proteomes" id="UP001501671">
    <property type="component" value="Unassembled WGS sequence"/>
</dbReference>
<dbReference type="Gene3D" id="3.60.130.10">
    <property type="entry name" value="Clavaminate synthase-like"/>
    <property type="match status" value="1"/>
</dbReference>
<evidence type="ECO:0000313" key="7">
    <source>
        <dbReference type="EMBL" id="GAA4341457.1"/>
    </source>
</evidence>
<accession>A0ABP8HMQ6</accession>
<dbReference type="InterPro" id="IPR003819">
    <property type="entry name" value="TauD/TfdA-like"/>
</dbReference>
<organism evidence="7 8">
    <name type="scientific">Pigmentiphaga soli</name>
    <dbReference type="NCBI Taxonomy" id="1007095"/>
    <lineage>
        <taxon>Bacteria</taxon>
        <taxon>Pseudomonadati</taxon>
        <taxon>Pseudomonadota</taxon>
        <taxon>Betaproteobacteria</taxon>
        <taxon>Burkholderiales</taxon>
        <taxon>Alcaligenaceae</taxon>
        <taxon>Pigmentiphaga</taxon>
    </lineage>
</organism>
<dbReference type="Pfam" id="PF02668">
    <property type="entry name" value="TauD"/>
    <property type="match status" value="1"/>
</dbReference>
<reference evidence="8" key="1">
    <citation type="journal article" date="2019" name="Int. J. Syst. Evol. Microbiol.">
        <title>The Global Catalogue of Microorganisms (GCM) 10K type strain sequencing project: providing services to taxonomists for standard genome sequencing and annotation.</title>
        <authorList>
            <consortium name="The Broad Institute Genomics Platform"/>
            <consortium name="The Broad Institute Genome Sequencing Center for Infectious Disease"/>
            <person name="Wu L."/>
            <person name="Ma J."/>
        </authorList>
    </citation>
    <scope>NUCLEOTIDE SEQUENCE [LARGE SCALE GENOMIC DNA]</scope>
    <source>
        <strain evidence="8">JCM 17666</strain>
    </source>
</reference>
<keyword evidence="3 7" id="KW-0223">Dioxygenase</keyword>
<dbReference type="EMBL" id="BAABFO010000029">
    <property type="protein sequence ID" value="GAA4341457.1"/>
    <property type="molecule type" value="Genomic_DNA"/>
</dbReference>
<dbReference type="PANTHER" id="PTHR43779:SF3">
    <property type="entry name" value="(3R)-3-[(CARBOXYMETHYL)AMINO]FATTY ACID OXYGENASE_DECARBOXYLASE"/>
    <property type="match status" value="1"/>
</dbReference>
<dbReference type="GO" id="GO:0051213">
    <property type="term" value="F:dioxygenase activity"/>
    <property type="evidence" value="ECO:0007669"/>
    <property type="project" value="UniProtKB-KW"/>
</dbReference>
<dbReference type="InterPro" id="IPR051178">
    <property type="entry name" value="TfdA_dioxygenase"/>
</dbReference>
<evidence type="ECO:0000313" key="8">
    <source>
        <dbReference type="Proteomes" id="UP001501671"/>
    </source>
</evidence>
<evidence type="ECO:0000256" key="4">
    <source>
        <dbReference type="ARBA" id="ARBA00023002"/>
    </source>
</evidence>
<keyword evidence="4" id="KW-0560">Oxidoreductase</keyword>
<dbReference type="PANTHER" id="PTHR43779">
    <property type="entry name" value="DIOXYGENASE RV0097-RELATED"/>
    <property type="match status" value="1"/>
</dbReference>
<comment type="caution">
    <text evidence="7">The sequence shown here is derived from an EMBL/GenBank/DDBJ whole genome shotgun (WGS) entry which is preliminary data.</text>
</comment>
<feature type="domain" description="TauD/TfdA-like" evidence="6">
    <location>
        <begin position="12"/>
        <end position="292"/>
    </location>
</feature>
<evidence type="ECO:0000256" key="2">
    <source>
        <dbReference type="ARBA" id="ARBA00022723"/>
    </source>
</evidence>
<keyword evidence="8" id="KW-1185">Reference proteome</keyword>
<evidence type="ECO:0000259" key="6">
    <source>
        <dbReference type="Pfam" id="PF02668"/>
    </source>
</evidence>
<sequence length="309" mass="34862">MSFFIRFADAPLGHEIVGVDLSHEIPDEQFAQIQDAYDRYGVIVFRGQRITPDQQIAFSRRFGPLDRYILERYNLKTHPEIFVVSNILGDDGQPIGLGDAGRYWHTDMWSIPAPPRGSLLYALEVPEKDGRVYGDTFFCSTQAAYDGLPPDLRRAIEGRQALYSTRRLVDFRVAAAQAQSGGALTQAEIEGMKERSKNMLQEITHPLVRLHPRTGRKCIYYSEGAISGIVDVPQAEAEQILEALRRHLLQPEFIYRHRWAAGDLVMWDNCSCIHKATGDFDLPLRRRMHRTTLRGTVPIPSAAGAAAVQ</sequence>
<proteinExistence type="inferred from homology"/>
<gene>
    <name evidence="7" type="ORF">GCM10023144_42310</name>
</gene>
<dbReference type="InterPro" id="IPR042098">
    <property type="entry name" value="TauD-like_sf"/>
</dbReference>
<evidence type="ECO:0000256" key="5">
    <source>
        <dbReference type="ARBA" id="ARBA00023004"/>
    </source>
</evidence>
<comment type="similarity">
    <text evidence="1">Belongs to the TfdA dioxygenase family.</text>
</comment>